<dbReference type="AlphaFoldDB" id="A0A2N3XZ87"/>
<evidence type="ECO:0008006" key="4">
    <source>
        <dbReference type="Google" id="ProtNLM"/>
    </source>
</evidence>
<feature type="region of interest" description="Disordered" evidence="1">
    <location>
        <begin position="1"/>
        <end position="29"/>
    </location>
</feature>
<dbReference type="RefSeq" id="WP_010696612.1">
    <property type="nucleotide sequence ID" value="NZ_CP061007.1"/>
</dbReference>
<dbReference type="OrthoDB" id="3625190at2"/>
<proteinExistence type="predicted"/>
<evidence type="ECO:0000256" key="1">
    <source>
        <dbReference type="SAM" id="MobiDB-lite"/>
    </source>
</evidence>
<accession>A0A2N3XZ87</accession>
<reference evidence="2" key="1">
    <citation type="submission" date="2017-12" db="EMBL/GenBank/DDBJ databases">
        <title>Sequencing the genomes of 1000 Actinobacteria strains.</title>
        <authorList>
            <person name="Klenk H.-P."/>
        </authorList>
    </citation>
    <scope>NUCLEOTIDE SEQUENCE [LARGE SCALE GENOMIC DNA]</scope>
    <source>
        <strain evidence="2">DSM 44228</strain>
    </source>
</reference>
<name>A0A2N3XZ87_SACSN</name>
<dbReference type="STRING" id="994479.GCA_000194155_03505"/>
<dbReference type="Proteomes" id="UP000233786">
    <property type="component" value="Unassembled WGS sequence"/>
</dbReference>
<evidence type="ECO:0000313" key="3">
    <source>
        <dbReference type="Proteomes" id="UP000233786"/>
    </source>
</evidence>
<dbReference type="EMBL" id="PJNB01000001">
    <property type="protein sequence ID" value="PKW15930.1"/>
    <property type="molecule type" value="Genomic_DNA"/>
</dbReference>
<comment type="caution">
    <text evidence="2">The sequence shown here is derived from an EMBL/GenBank/DDBJ whole genome shotgun (WGS) entry which is preliminary data.</text>
</comment>
<protein>
    <recommendedName>
        <fullName evidence="4">Head-to-tail stopper</fullName>
    </recommendedName>
</protein>
<keyword evidence="3" id="KW-1185">Reference proteome</keyword>
<gene>
    <name evidence="2" type="ORF">A8926_3712</name>
</gene>
<sequence>MIPEGLAGQVLTVSRPAGTNRYGDPLPPTEHEIPGCVLAPGGSTEDTDSADQVTARMTVYTGPEADVLATDRIVLPDGTHWAVTGGPQRYLSPFVPGSGVCVINLERVTG</sequence>
<organism evidence="2 3">
    <name type="scientific">Saccharopolyspora spinosa</name>
    <dbReference type="NCBI Taxonomy" id="60894"/>
    <lineage>
        <taxon>Bacteria</taxon>
        <taxon>Bacillati</taxon>
        <taxon>Actinomycetota</taxon>
        <taxon>Actinomycetes</taxon>
        <taxon>Pseudonocardiales</taxon>
        <taxon>Pseudonocardiaceae</taxon>
        <taxon>Saccharopolyspora</taxon>
    </lineage>
</organism>
<evidence type="ECO:0000313" key="2">
    <source>
        <dbReference type="EMBL" id="PKW15930.1"/>
    </source>
</evidence>